<dbReference type="PANTHER" id="PTHR10492:SF57">
    <property type="entry name" value="ATP-DEPENDENT DNA HELICASE"/>
    <property type="match status" value="1"/>
</dbReference>
<dbReference type="Gene3D" id="3.40.50.300">
    <property type="entry name" value="P-loop containing nucleotide triphosphate hydrolases"/>
    <property type="match status" value="1"/>
</dbReference>
<sequence>MSDVHILQMNIEQKTAYQDIFDSVTRQEGNLFFLNRPTRTGKTFLYNTLAMKVCTHSMFKIFLDINDDSSCSINKNSDLADLLQQTSLIIWDEIPMQYHNCAESVDHTLQDICDDPHPFRGITVVFGSDFCQILPIITKGS</sequence>
<name>A0A9N9E364_9GLOM</name>
<comment type="catalytic activity">
    <reaction evidence="1">
        <text>ATP + H2O = ADP + phosphate + H(+)</text>
        <dbReference type="Rhea" id="RHEA:13065"/>
        <dbReference type="ChEBI" id="CHEBI:15377"/>
        <dbReference type="ChEBI" id="CHEBI:15378"/>
        <dbReference type="ChEBI" id="CHEBI:30616"/>
        <dbReference type="ChEBI" id="CHEBI:43474"/>
        <dbReference type="ChEBI" id="CHEBI:456216"/>
        <dbReference type="EC" id="5.6.2.3"/>
    </reaction>
</comment>
<feature type="domain" description="DNA helicase Pif1-like DEAD-box helicase" evidence="2">
    <location>
        <begin position="8"/>
        <end position="52"/>
    </location>
</feature>
<keyword evidence="4" id="KW-1185">Reference proteome</keyword>
<dbReference type="EMBL" id="CAJVQA010007543">
    <property type="protein sequence ID" value="CAG8658234.1"/>
    <property type="molecule type" value="Genomic_DNA"/>
</dbReference>
<evidence type="ECO:0000256" key="1">
    <source>
        <dbReference type="RuleBase" id="RU363044"/>
    </source>
</evidence>
<dbReference type="GO" id="GO:0016787">
    <property type="term" value="F:hydrolase activity"/>
    <property type="evidence" value="ECO:0007669"/>
    <property type="project" value="UniProtKB-KW"/>
</dbReference>
<dbReference type="PANTHER" id="PTHR10492">
    <property type="match status" value="1"/>
</dbReference>
<comment type="caution">
    <text evidence="3">The sequence shown here is derived from an EMBL/GenBank/DDBJ whole genome shotgun (WGS) entry which is preliminary data.</text>
</comment>
<comment type="cofactor">
    <cofactor evidence="1">
        <name>Mg(2+)</name>
        <dbReference type="ChEBI" id="CHEBI:18420"/>
    </cofactor>
</comment>
<keyword evidence="1" id="KW-0234">DNA repair</keyword>
<keyword evidence="1" id="KW-0378">Hydrolase</keyword>
<evidence type="ECO:0000313" key="4">
    <source>
        <dbReference type="Proteomes" id="UP000789759"/>
    </source>
</evidence>
<dbReference type="OrthoDB" id="2429716at2759"/>
<keyword evidence="1" id="KW-0547">Nucleotide-binding</keyword>
<keyword evidence="1" id="KW-0227">DNA damage</keyword>
<dbReference type="InterPro" id="IPR010285">
    <property type="entry name" value="DNA_helicase_pif1-like_DEAD"/>
</dbReference>
<dbReference type="SUPFAM" id="SSF52540">
    <property type="entry name" value="P-loop containing nucleoside triphosphate hydrolases"/>
    <property type="match status" value="1"/>
</dbReference>
<dbReference type="GO" id="GO:0005524">
    <property type="term" value="F:ATP binding"/>
    <property type="evidence" value="ECO:0007669"/>
    <property type="project" value="UniProtKB-KW"/>
</dbReference>
<comment type="similarity">
    <text evidence="1">Belongs to the helicase family.</text>
</comment>
<dbReference type="Proteomes" id="UP000789759">
    <property type="component" value="Unassembled WGS sequence"/>
</dbReference>
<dbReference type="GO" id="GO:0043139">
    <property type="term" value="F:5'-3' DNA helicase activity"/>
    <property type="evidence" value="ECO:0007669"/>
    <property type="project" value="UniProtKB-EC"/>
</dbReference>
<dbReference type="Pfam" id="PF05970">
    <property type="entry name" value="PIF1"/>
    <property type="match status" value="2"/>
</dbReference>
<reference evidence="3" key="1">
    <citation type="submission" date="2021-06" db="EMBL/GenBank/DDBJ databases">
        <authorList>
            <person name="Kallberg Y."/>
            <person name="Tangrot J."/>
            <person name="Rosling A."/>
        </authorList>
    </citation>
    <scope>NUCLEOTIDE SEQUENCE</scope>
    <source>
        <strain evidence="3">FL966</strain>
    </source>
</reference>
<keyword evidence="1" id="KW-0067">ATP-binding</keyword>
<dbReference type="GO" id="GO:0006281">
    <property type="term" value="P:DNA repair"/>
    <property type="evidence" value="ECO:0007669"/>
    <property type="project" value="UniProtKB-KW"/>
</dbReference>
<evidence type="ECO:0000313" key="3">
    <source>
        <dbReference type="EMBL" id="CAG8658234.1"/>
    </source>
</evidence>
<evidence type="ECO:0000259" key="2">
    <source>
        <dbReference type="Pfam" id="PF05970"/>
    </source>
</evidence>
<keyword evidence="1" id="KW-0233">DNA recombination</keyword>
<dbReference type="GO" id="GO:0000723">
    <property type="term" value="P:telomere maintenance"/>
    <property type="evidence" value="ECO:0007669"/>
    <property type="project" value="InterPro"/>
</dbReference>
<dbReference type="EC" id="5.6.2.3" evidence="1"/>
<organism evidence="3 4">
    <name type="scientific">Cetraspora pellucida</name>
    <dbReference type="NCBI Taxonomy" id="1433469"/>
    <lineage>
        <taxon>Eukaryota</taxon>
        <taxon>Fungi</taxon>
        <taxon>Fungi incertae sedis</taxon>
        <taxon>Mucoromycota</taxon>
        <taxon>Glomeromycotina</taxon>
        <taxon>Glomeromycetes</taxon>
        <taxon>Diversisporales</taxon>
        <taxon>Gigasporaceae</taxon>
        <taxon>Cetraspora</taxon>
    </lineage>
</organism>
<keyword evidence="1" id="KW-0347">Helicase</keyword>
<dbReference type="GO" id="GO:0006310">
    <property type="term" value="P:DNA recombination"/>
    <property type="evidence" value="ECO:0007669"/>
    <property type="project" value="UniProtKB-KW"/>
</dbReference>
<feature type="domain" description="DNA helicase Pif1-like DEAD-box helicase" evidence="2">
    <location>
        <begin position="55"/>
        <end position="141"/>
    </location>
</feature>
<proteinExistence type="inferred from homology"/>
<protein>
    <recommendedName>
        <fullName evidence="1">ATP-dependent DNA helicase</fullName>
        <ecNumber evidence="1">5.6.2.3</ecNumber>
    </recommendedName>
</protein>
<dbReference type="InterPro" id="IPR027417">
    <property type="entry name" value="P-loop_NTPase"/>
</dbReference>
<accession>A0A9N9E364</accession>
<dbReference type="AlphaFoldDB" id="A0A9N9E364"/>
<gene>
    <name evidence="3" type="ORF">CPELLU_LOCUS9675</name>
</gene>